<proteinExistence type="predicted"/>
<evidence type="ECO:0000313" key="3">
    <source>
        <dbReference type="Proteomes" id="UP001140560"/>
    </source>
</evidence>
<dbReference type="NCBIfam" id="NF040572">
    <property type="entry name" value="heme_bind_FMP"/>
    <property type="match status" value="1"/>
</dbReference>
<sequence>MAAEKSGVSLLPPGFHWKPVDFSDGPPEDAPPPPLAVLENFRNQNFAGTGFNTIFRPNNVFPTTTFLNPVNPPPPQPPNTAVLELNLTTETLYFSDQLGNVPNRGFQNQGDITLNGISYLQAVKDVTNTDTGKADGEPADIHAETGFWMNVPASNVNPVVENSLLRMASIPHGTTINAQGGPACPQREPNAPLIGKRDITPFQLQGGKKIPKPRDSQIATNSDTPRLPQDLTLFMKEGTITQAILSDPATVLNNVNAQLTITNTLTFNVTTSNSTPFSSPPDPFVTEGGGTANIAFLVGATSNVPNANAIEMDATFWVETVNSTITIPASTPNTKLPLYLQPAFKPLDGSPPPPLPTFEVTPPQTVTQPINMNVTYTQIQYAQIVYLQFAGLVWPHASVATLVPAAPIILSAAAFAAAQ</sequence>
<evidence type="ECO:0000256" key="1">
    <source>
        <dbReference type="SAM" id="MobiDB-lite"/>
    </source>
</evidence>
<dbReference type="EMBL" id="JAPEUY010000021">
    <property type="protein sequence ID" value="KAJ4362390.1"/>
    <property type="molecule type" value="Genomic_DNA"/>
</dbReference>
<gene>
    <name evidence="2" type="ORF">N0V83_010483</name>
</gene>
<name>A0A9W8XZI1_9PLEO</name>
<keyword evidence="3" id="KW-1185">Reference proteome</keyword>
<dbReference type="OrthoDB" id="1933717at2759"/>
<evidence type="ECO:0000313" key="2">
    <source>
        <dbReference type="EMBL" id="KAJ4362390.1"/>
    </source>
</evidence>
<reference evidence="2" key="1">
    <citation type="submission" date="2022-10" db="EMBL/GenBank/DDBJ databases">
        <title>Tapping the CABI collections for fungal endophytes: first genome assemblies for Collariella, Neodidymelliopsis, Ascochyta clinopodiicola, Didymella pomorum, Didymosphaeria variabile, Neocosmospora piperis and Neocucurbitaria cava.</title>
        <authorList>
            <person name="Hill R."/>
        </authorList>
    </citation>
    <scope>NUCLEOTIDE SEQUENCE</scope>
    <source>
        <strain evidence="2">IMI 356814</strain>
    </source>
</reference>
<dbReference type="InterPro" id="IPR047975">
    <property type="entry name" value="Heme_bind_FMP"/>
</dbReference>
<accession>A0A9W8XZI1</accession>
<comment type="caution">
    <text evidence="2">The sequence shown here is derived from an EMBL/GenBank/DDBJ whole genome shotgun (WGS) entry which is preliminary data.</text>
</comment>
<organism evidence="2 3">
    <name type="scientific">Neocucurbitaria cava</name>
    <dbReference type="NCBI Taxonomy" id="798079"/>
    <lineage>
        <taxon>Eukaryota</taxon>
        <taxon>Fungi</taxon>
        <taxon>Dikarya</taxon>
        <taxon>Ascomycota</taxon>
        <taxon>Pezizomycotina</taxon>
        <taxon>Dothideomycetes</taxon>
        <taxon>Pleosporomycetidae</taxon>
        <taxon>Pleosporales</taxon>
        <taxon>Pleosporineae</taxon>
        <taxon>Cucurbitariaceae</taxon>
        <taxon>Neocucurbitaria</taxon>
    </lineage>
</organism>
<dbReference type="Proteomes" id="UP001140560">
    <property type="component" value="Unassembled WGS sequence"/>
</dbReference>
<dbReference type="AlphaFoldDB" id="A0A9W8XZI1"/>
<protein>
    <submittedName>
        <fullName evidence="2">Uncharacterized protein</fullName>
    </submittedName>
</protein>
<feature type="region of interest" description="Disordered" evidence="1">
    <location>
        <begin position="203"/>
        <end position="225"/>
    </location>
</feature>